<dbReference type="Proteomes" id="UP000308600">
    <property type="component" value="Unassembled WGS sequence"/>
</dbReference>
<dbReference type="EMBL" id="ML208425">
    <property type="protein sequence ID" value="TFK65810.1"/>
    <property type="molecule type" value="Genomic_DNA"/>
</dbReference>
<protein>
    <submittedName>
        <fullName evidence="1">Uncharacterized protein</fullName>
    </submittedName>
</protein>
<name>A0ACD3AK37_9AGAR</name>
<evidence type="ECO:0000313" key="1">
    <source>
        <dbReference type="EMBL" id="TFK65810.1"/>
    </source>
</evidence>
<proteinExistence type="predicted"/>
<evidence type="ECO:0000313" key="2">
    <source>
        <dbReference type="Proteomes" id="UP000308600"/>
    </source>
</evidence>
<sequence>MTLEPLPFDILREIVEISARSCLAQAAILAQVCKIFSDWVEPILLRIVNHYEDRSGWPLKSPSLSWFQRNGSYVIHLLWGIDERMDLLASILEHCPALENLGVWVYAPTSKVHTIRPALSKLRLRQLSIDIFALFSTETFGLEEASDPMFNHITHLHAISQSPVDWREVVGLAHLPSLTHVALHTATMDAAEGVHDHCKSLEILVVIDLYPRFSPRLDLFEKLVQIHLSDLYDWPWEGFAMGKPDFWNTAEGEVASRGNSRNGLERNA</sequence>
<accession>A0ACD3AK37</accession>
<reference evidence="1 2" key="1">
    <citation type="journal article" date="2019" name="Nat. Ecol. Evol.">
        <title>Megaphylogeny resolves global patterns of mushroom evolution.</title>
        <authorList>
            <person name="Varga T."/>
            <person name="Krizsan K."/>
            <person name="Foldi C."/>
            <person name="Dima B."/>
            <person name="Sanchez-Garcia M."/>
            <person name="Sanchez-Ramirez S."/>
            <person name="Szollosi G.J."/>
            <person name="Szarkandi J.G."/>
            <person name="Papp V."/>
            <person name="Albert L."/>
            <person name="Andreopoulos W."/>
            <person name="Angelini C."/>
            <person name="Antonin V."/>
            <person name="Barry K.W."/>
            <person name="Bougher N.L."/>
            <person name="Buchanan P."/>
            <person name="Buyck B."/>
            <person name="Bense V."/>
            <person name="Catcheside P."/>
            <person name="Chovatia M."/>
            <person name="Cooper J."/>
            <person name="Damon W."/>
            <person name="Desjardin D."/>
            <person name="Finy P."/>
            <person name="Geml J."/>
            <person name="Haridas S."/>
            <person name="Hughes K."/>
            <person name="Justo A."/>
            <person name="Karasinski D."/>
            <person name="Kautmanova I."/>
            <person name="Kiss B."/>
            <person name="Kocsube S."/>
            <person name="Kotiranta H."/>
            <person name="LaButti K.M."/>
            <person name="Lechner B.E."/>
            <person name="Liimatainen K."/>
            <person name="Lipzen A."/>
            <person name="Lukacs Z."/>
            <person name="Mihaltcheva S."/>
            <person name="Morgado L.N."/>
            <person name="Niskanen T."/>
            <person name="Noordeloos M.E."/>
            <person name="Ohm R.A."/>
            <person name="Ortiz-Santana B."/>
            <person name="Ovrebo C."/>
            <person name="Racz N."/>
            <person name="Riley R."/>
            <person name="Savchenko A."/>
            <person name="Shiryaev A."/>
            <person name="Soop K."/>
            <person name="Spirin V."/>
            <person name="Szebenyi C."/>
            <person name="Tomsovsky M."/>
            <person name="Tulloss R.E."/>
            <person name="Uehling J."/>
            <person name="Grigoriev I.V."/>
            <person name="Vagvolgyi C."/>
            <person name="Papp T."/>
            <person name="Martin F.M."/>
            <person name="Miettinen O."/>
            <person name="Hibbett D.S."/>
            <person name="Nagy L.G."/>
        </authorList>
    </citation>
    <scope>NUCLEOTIDE SEQUENCE [LARGE SCALE GENOMIC DNA]</scope>
    <source>
        <strain evidence="1 2">NL-1719</strain>
    </source>
</reference>
<keyword evidence="2" id="KW-1185">Reference proteome</keyword>
<organism evidence="1 2">
    <name type="scientific">Pluteus cervinus</name>
    <dbReference type="NCBI Taxonomy" id="181527"/>
    <lineage>
        <taxon>Eukaryota</taxon>
        <taxon>Fungi</taxon>
        <taxon>Dikarya</taxon>
        <taxon>Basidiomycota</taxon>
        <taxon>Agaricomycotina</taxon>
        <taxon>Agaricomycetes</taxon>
        <taxon>Agaricomycetidae</taxon>
        <taxon>Agaricales</taxon>
        <taxon>Pluteineae</taxon>
        <taxon>Pluteaceae</taxon>
        <taxon>Pluteus</taxon>
    </lineage>
</organism>
<gene>
    <name evidence="1" type="ORF">BDN72DRAFT_845119</name>
</gene>